<evidence type="ECO:0000256" key="7">
    <source>
        <dbReference type="SAM" id="MobiDB-lite"/>
    </source>
</evidence>
<dbReference type="FunFam" id="1.20.272.10:FF:000001">
    <property type="entry name" value="Putative AAA family ATPase"/>
    <property type="match status" value="1"/>
</dbReference>
<dbReference type="Gene3D" id="1.10.3710.10">
    <property type="entry name" value="DNA polymerase III clamp loader subunits, C-terminal domain"/>
    <property type="match status" value="1"/>
</dbReference>
<evidence type="ECO:0000256" key="6">
    <source>
        <dbReference type="ARBA" id="ARBA00022840"/>
    </source>
</evidence>
<name>A0A848L4W3_9BACT</name>
<dbReference type="Pfam" id="PF12002">
    <property type="entry name" value="MgsA_C"/>
    <property type="match status" value="1"/>
</dbReference>
<evidence type="ECO:0000256" key="5">
    <source>
        <dbReference type="ARBA" id="ARBA00022741"/>
    </source>
</evidence>
<dbReference type="GO" id="GO:0016887">
    <property type="term" value="F:ATP hydrolysis activity"/>
    <property type="evidence" value="ECO:0007669"/>
    <property type="project" value="InterPro"/>
</dbReference>
<dbReference type="Gene3D" id="3.40.50.300">
    <property type="entry name" value="P-loop containing nucleotide triphosphate hydrolases"/>
    <property type="match status" value="1"/>
</dbReference>
<dbReference type="Gene3D" id="1.10.8.60">
    <property type="match status" value="1"/>
</dbReference>
<gene>
    <name evidence="9" type="ORF">HG543_02595</name>
</gene>
<reference evidence="9 10" key="1">
    <citation type="submission" date="2020-04" db="EMBL/GenBank/DDBJ databases">
        <title>Draft genome of Pyxidicoccus fallax type strain.</title>
        <authorList>
            <person name="Whitworth D.E."/>
        </authorList>
    </citation>
    <scope>NUCLEOTIDE SEQUENCE [LARGE SCALE GENOMIC DNA]</scope>
    <source>
        <strain evidence="9 10">DSM 14698</strain>
    </source>
</reference>
<keyword evidence="5" id="KW-0547">Nucleotide-binding</keyword>
<dbReference type="PANTHER" id="PTHR13779">
    <property type="entry name" value="WERNER HELICASE-INTERACTING PROTEIN 1 FAMILY MEMBER"/>
    <property type="match status" value="1"/>
</dbReference>
<feature type="domain" description="AAA+ ATPase" evidence="8">
    <location>
        <begin position="51"/>
        <end position="168"/>
    </location>
</feature>
<dbReference type="Proteomes" id="UP000518300">
    <property type="component" value="Unassembled WGS sequence"/>
</dbReference>
<dbReference type="InterPro" id="IPR003593">
    <property type="entry name" value="AAA+_ATPase"/>
</dbReference>
<dbReference type="AlphaFoldDB" id="A0A848L4W3"/>
<dbReference type="SUPFAM" id="SSF52540">
    <property type="entry name" value="P-loop containing nucleoside triphosphate hydrolases"/>
    <property type="match status" value="1"/>
</dbReference>
<keyword evidence="4" id="KW-0235">DNA replication</keyword>
<comment type="function">
    <text evidence="1">DNA-dependent ATPase that plays important roles in cellular responses to stalled DNA replication processes.</text>
</comment>
<dbReference type="Pfam" id="PF16193">
    <property type="entry name" value="AAA_assoc_2"/>
    <property type="match status" value="1"/>
</dbReference>
<evidence type="ECO:0000313" key="9">
    <source>
        <dbReference type="EMBL" id="NMO13754.1"/>
    </source>
</evidence>
<dbReference type="PANTHER" id="PTHR13779:SF7">
    <property type="entry name" value="ATPASE WRNIP1"/>
    <property type="match status" value="1"/>
</dbReference>
<proteinExistence type="inferred from homology"/>
<dbReference type="GO" id="GO:0000731">
    <property type="term" value="P:DNA synthesis involved in DNA repair"/>
    <property type="evidence" value="ECO:0007669"/>
    <property type="project" value="TreeGrafter"/>
</dbReference>
<dbReference type="Gene3D" id="1.20.272.10">
    <property type="match status" value="1"/>
</dbReference>
<dbReference type="SUPFAM" id="SSF48019">
    <property type="entry name" value="post-AAA+ oligomerization domain-like"/>
    <property type="match status" value="1"/>
</dbReference>
<evidence type="ECO:0000256" key="4">
    <source>
        <dbReference type="ARBA" id="ARBA00022705"/>
    </source>
</evidence>
<keyword evidence="10" id="KW-1185">Reference proteome</keyword>
<dbReference type="InterPro" id="IPR021886">
    <property type="entry name" value="MgsA_C"/>
</dbReference>
<evidence type="ECO:0000313" key="10">
    <source>
        <dbReference type="Proteomes" id="UP000518300"/>
    </source>
</evidence>
<dbReference type="GO" id="GO:0017116">
    <property type="term" value="F:single-stranded DNA helicase activity"/>
    <property type="evidence" value="ECO:0007669"/>
    <property type="project" value="TreeGrafter"/>
</dbReference>
<comment type="caution">
    <text evidence="9">The sequence shown here is derived from an EMBL/GenBank/DDBJ whole genome shotgun (WGS) entry which is preliminary data.</text>
</comment>
<dbReference type="SMART" id="SM00382">
    <property type="entry name" value="AAA"/>
    <property type="match status" value="1"/>
</dbReference>
<keyword evidence="6" id="KW-0067">ATP-binding</keyword>
<sequence>MDLFEHAGQKEQASQAPLADRMRPRSLSEFVGQEHVTGEGRFLRRAIESDQVPSLILWGPPGTGKTTLAQIVARSTGAAFESVSAVLSGVKDLRETVARAQDRWKLHRKRTFLFVDEIHRFNKAQQDALLPHVEQGTVTLIGATTENPSFEVNAALLSRCRVVTLRGLEEDELLALLRRAVADERGLGGRVVVDDEALAFLASTAGGDARKALTALEVAAAHGGAKVDRASAEEALQQKMLLYDKGGEEHYNVISAFIKSMRGSDVDAAVYWMVRMLEAGEDPLFILRRMVIFASEDIGNADPRALQVAVSALQAFQLMGLPEGTLPMTQAVTYLALAPKANTVITAYMAAREAVTKEGALPVPLHLRNAPTKLMKSLGYGGGYKYPHNFEGNYVPEDYLPEALKARRFYTPTRNGEEAELADRYEAIQRQLAERSTREPGEEG</sequence>
<dbReference type="CDD" id="cd18139">
    <property type="entry name" value="HLD_clamp_RarA"/>
    <property type="match status" value="1"/>
</dbReference>
<dbReference type="InterPro" id="IPR008921">
    <property type="entry name" value="DNA_pol3_clamp-load_cplx_C"/>
</dbReference>
<dbReference type="GO" id="GO:0006261">
    <property type="term" value="P:DNA-templated DNA replication"/>
    <property type="evidence" value="ECO:0007669"/>
    <property type="project" value="TreeGrafter"/>
</dbReference>
<comment type="similarity">
    <text evidence="2">Belongs to the AAA ATPase family. RarA/MGS1/WRNIP1 subfamily.</text>
</comment>
<evidence type="ECO:0000256" key="2">
    <source>
        <dbReference type="ARBA" id="ARBA00008959"/>
    </source>
</evidence>
<evidence type="ECO:0000256" key="3">
    <source>
        <dbReference type="ARBA" id="ARBA00020776"/>
    </source>
</evidence>
<dbReference type="EMBL" id="JABBJJ010000007">
    <property type="protein sequence ID" value="NMO13754.1"/>
    <property type="molecule type" value="Genomic_DNA"/>
</dbReference>
<dbReference type="InterPro" id="IPR027417">
    <property type="entry name" value="P-loop_NTPase"/>
</dbReference>
<dbReference type="Pfam" id="PF00004">
    <property type="entry name" value="AAA"/>
    <property type="match status" value="1"/>
</dbReference>
<dbReference type="CDD" id="cd00009">
    <property type="entry name" value="AAA"/>
    <property type="match status" value="1"/>
</dbReference>
<evidence type="ECO:0000259" key="8">
    <source>
        <dbReference type="SMART" id="SM00382"/>
    </source>
</evidence>
<protein>
    <recommendedName>
        <fullName evidence="3">Replication-associated recombination protein A</fullName>
    </recommendedName>
</protein>
<dbReference type="InterPro" id="IPR003959">
    <property type="entry name" value="ATPase_AAA_core"/>
</dbReference>
<dbReference type="GO" id="GO:0003677">
    <property type="term" value="F:DNA binding"/>
    <property type="evidence" value="ECO:0007669"/>
    <property type="project" value="InterPro"/>
</dbReference>
<dbReference type="GO" id="GO:0008047">
    <property type="term" value="F:enzyme activator activity"/>
    <property type="evidence" value="ECO:0007669"/>
    <property type="project" value="TreeGrafter"/>
</dbReference>
<accession>A0A848L4W3</accession>
<feature type="region of interest" description="Disordered" evidence="7">
    <location>
        <begin position="1"/>
        <end position="23"/>
    </location>
</feature>
<organism evidence="9 10">
    <name type="scientific">Pyxidicoccus fallax</name>
    <dbReference type="NCBI Taxonomy" id="394095"/>
    <lineage>
        <taxon>Bacteria</taxon>
        <taxon>Pseudomonadati</taxon>
        <taxon>Myxococcota</taxon>
        <taxon>Myxococcia</taxon>
        <taxon>Myxococcales</taxon>
        <taxon>Cystobacterineae</taxon>
        <taxon>Myxococcaceae</taxon>
        <taxon>Pyxidicoccus</taxon>
    </lineage>
</organism>
<evidence type="ECO:0000256" key="1">
    <source>
        <dbReference type="ARBA" id="ARBA00002393"/>
    </source>
</evidence>
<dbReference type="GO" id="GO:0005524">
    <property type="term" value="F:ATP binding"/>
    <property type="evidence" value="ECO:0007669"/>
    <property type="project" value="UniProtKB-KW"/>
</dbReference>
<dbReference type="InterPro" id="IPR032423">
    <property type="entry name" value="AAA_assoc_2"/>
</dbReference>
<dbReference type="RefSeq" id="WP_169343037.1">
    <property type="nucleotide sequence ID" value="NZ_JABBJJ010000007.1"/>
</dbReference>
<dbReference type="InterPro" id="IPR051314">
    <property type="entry name" value="AAA_ATPase_RarA/MGS1/WRNIP1"/>
</dbReference>
<dbReference type="FunFam" id="3.40.50.300:FF:000137">
    <property type="entry name" value="Replication-associated recombination protein A"/>
    <property type="match status" value="1"/>
</dbReference>